<comment type="caution">
    <text evidence="1">The sequence shown here is derived from an EMBL/GenBank/DDBJ whole genome shotgun (WGS) entry which is preliminary data.</text>
</comment>
<dbReference type="InterPro" id="IPR045470">
    <property type="entry name" value="DUF6495"/>
</dbReference>
<evidence type="ECO:0008006" key="3">
    <source>
        <dbReference type="Google" id="ProtNLM"/>
    </source>
</evidence>
<dbReference type="Pfam" id="PF20105">
    <property type="entry name" value="DUF6495"/>
    <property type="match status" value="1"/>
</dbReference>
<protein>
    <recommendedName>
        <fullName evidence="3">Histidyl-tRNA synthetase</fullName>
    </recommendedName>
</protein>
<gene>
    <name evidence="1" type="ORF">G4D72_10985</name>
</gene>
<proteinExistence type="predicted"/>
<name>A0ABX0I8Z9_9FLAO</name>
<dbReference type="RefSeq" id="WP_166077752.1">
    <property type="nucleotide sequence ID" value="NZ_JAAJBT010000006.1"/>
</dbReference>
<sequence length="158" mass="18397">MKYTRLTKEQLEELHPEFSNFLAAQTIDKKEWDDLKINKPEIALQEIDVFSDLIWEKAITNVRFIDHFSKNHIFLFKCHDELLESLIIQTSNEAIDFFTTEGLEWLGNNLFSNFVVIQTGKKVVSENRNEEVFKIIQNGGIISKGELYSKLMALIKVS</sequence>
<reference evidence="1 2" key="1">
    <citation type="submission" date="2020-02" db="EMBL/GenBank/DDBJ databases">
        <authorList>
            <person name="Chen W.-M."/>
        </authorList>
    </citation>
    <scope>NUCLEOTIDE SEQUENCE [LARGE SCALE GENOMIC DNA]</scope>
    <source>
        <strain evidence="1 2">KDG-16</strain>
    </source>
</reference>
<dbReference type="EMBL" id="JAAJBT010000006">
    <property type="protein sequence ID" value="NHM02630.1"/>
    <property type="molecule type" value="Genomic_DNA"/>
</dbReference>
<organism evidence="1 2">
    <name type="scientific">Flavobacterium difficile</name>
    <dbReference type="NCBI Taxonomy" id="2709659"/>
    <lineage>
        <taxon>Bacteria</taxon>
        <taxon>Pseudomonadati</taxon>
        <taxon>Bacteroidota</taxon>
        <taxon>Flavobacteriia</taxon>
        <taxon>Flavobacteriales</taxon>
        <taxon>Flavobacteriaceae</taxon>
        <taxon>Flavobacterium</taxon>
    </lineage>
</organism>
<dbReference type="Proteomes" id="UP000800984">
    <property type="component" value="Unassembled WGS sequence"/>
</dbReference>
<evidence type="ECO:0000313" key="2">
    <source>
        <dbReference type="Proteomes" id="UP000800984"/>
    </source>
</evidence>
<keyword evidence="2" id="KW-1185">Reference proteome</keyword>
<accession>A0ABX0I8Z9</accession>
<evidence type="ECO:0000313" key="1">
    <source>
        <dbReference type="EMBL" id="NHM02630.1"/>
    </source>
</evidence>